<reference evidence="1" key="1">
    <citation type="submission" date="2021-08" db="EMBL/GenBank/DDBJ databases">
        <title>The first chromosome-level gecko genome reveals the dynamic sex chromosomes of Neotropical dwarf geckos (Sphaerodactylidae: Sphaerodactylus).</title>
        <authorList>
            <person name="Pinto B.J."/>
            <person name="Keating S.E."/>
            <person name="Gamble T."/>
        </authorList>
    </citation>
    <scope>NUCLEOTIDE SEQUENCE</scope>
    <source>
        <strain evidence="1">TG3544</strain>
    </source>
</reference>
<sequence length="327" mass="35312">MVVCATRATVMLYDDVNKKWMPAGSGPQIPSRIQIYQNPTLNTFRVVGRKMQPDQQVVINSAIVKGLKYNQATPNFHQWRDARQVWGLNFSTKEDAGQFASGMLQVLEMLDSGNSVPPRPTQNGPSADELAELQKRQQLEKEQQEPAERERRGPLVSGGFQAPGGGAAGPPSGLAAALAGAKLKKVGKEEGPKAAPAAAPPPGGPGGGGLMEEMSAMLARRRKVTEQGEKSIPKKEEAPVQEDTEASGARTTDAFRRPWEKTSTTLPRMKSAGAIAGSEPLSGGAGDESELERVKQELLQEVRKELQKVKEEIIQAFITELRKRGSP</sequence>
<protein>
    <submittedName>
        <fullName evidence="1">Uncharacterized protein</fullName>
    </submittedName>
</protein>
<gene>
    <name evidence="1" type="ORF">K3G42_030006</name>
</gene>
<accession>A0ACB8FST4</accession>
<keyword evidence="2" id="KW-1185">Reference proteome</keyword>
<dbReference type="EMBL" id="CM037619">
    <property type="protein sequence ID" value="KAH8008566.1"/>
    <property type="molecule type" value="Genomic_DNA"/>
</dbReference>
<evidence type="ECO:0000313" key="1">
    <source>
        <dbReference type="EMBL" id="KAH8008566.1"/>
    </source>
</evidence>
<name>A0ACB8FST4_9SAUR</name>
<evidence type="ECO:0000313" key="2">
    <source>
        <dbReference type="Proteomes" id="UP000827872"/>
    </source>
</evidence>
<proteinExistence type="predicted"/>
<dbReference type="Proteomes" id="UP000827872">
    <property type="component" value="Linkage Group LG06"/>
</dbReference>
<comment type="caution">
    <text evidence="1">The sequence shown here is derived from an EMBL/GenBank/DDBJ whole genome shotgun (WGS) entry which is preliminary data.</text>
</comment>
<organism evidence="1 2">
    <name type="scientific">Sphaerodactylus townsendi</name>
    <dbReference type="NCBI Taxonomy" id="933632"/>
    <lineage>
        <taxon>Eukaryota</taxon>
        <taxon>Metazoa</taxon>
        <taxon>Chordata</taxon>
        <taxon>Craniata</taxon>
        <taxon>Vertebrata</taxon>
        <taxon>Euteleostomi</taxon>
        <taxon>Lepidosauria</taxon>
        <taxon>Squamata</taxon>
        <taxon>Bifurcata</taxon>
        <taxon>Gekkota</taxon>
        <taxon>Sphaerodactylidae</taxon>
        <taxon>Sphaerodactylus</taxon>
    </lineage>
</organism>